<evidence type="ECO:0000313" key="3">
    <source>
        <dbReference type="EMBL" id="KAL3791177.1"/>
    </source>
</evidence>
<sequence length="946" mass="105544">MADKIKNVTFLVDMMKYKTSSASREFVDPLLPQPEERDPSETKMSFYDHHEYARAFERRQDPPGELNTYSDSYEYDRKDAYYCSSQGYYSYARTFVRVPVGYCAQGYPVYSESGSVYSHGLQPTTSDASQATPLVHHGSSTGPAAAVVDPTKVDGRRPSPHRKSQGTYYNCQQTFYENFKQNHQRILERLNCALEPVEENDDETEELGHWMKSSLFCQLHSTPSEERRQKHLINAIGDMSREKSQLEQELRTRLEEIKRQRQSMEEQFLNEIKKEHVEKVVLESQLQTKLFDRMEKRVMMEMDMQSDVDVVEMNRLATRTPRVKMSSKPPRLPIDDRAAEVESGSFSTAGSPTTKVVGFKKNKSALRGDFRKPSPKAYRLLLVTMSQPGTLGLEIEVGNGVTSAARVARVLPGSQGYRAGVKGGDVLCHADSDVEFSYHEFLRLAQSGVRPLMFNVRRVESALSVKECPLAEREGQSQVVSERDGMDRPETVFSSDNETEDENQDRQAASPESDIEALNQCQHAKESKSTEESVPQSLKEAQIKSLSTTMPEAVTEKDLNVLVNNIEKYISENAARVLAKIEAEEEADAVEEVDGDKKIKLVQEDNSEHKTSLNSAFPPPLFDEKELSKLVNGLVEQPKQLSNVGSKDNGKVDIEDDSCVEVSKEGEPRRPLEKNVCSSNQVKVQCLDRDAANTVSESDSKENAEKRRQEEVKAALETLNSLGYTRGKVIMTAKANLAKTDTSSHLKPSLVLLPNKAQDNTIVPTVAEQKGRKIRVEVVKASRRRKVNEVAVGKKADLAANKETKSRACSQSNGRQRSSSMQPQKQTNAPENDAKTFIRCALKGEDKENSTRRKPSLAIKTQNLSMVSPSNQQPISALSDSSKIPFSPTQCYSLNAFSSNSQSSVQMSKLGSLPFGLSSTMNVKKSGKPSHIVSPASTDRGIIDVE</sequence>
<feature type="compositionally biased region" description="Polar residues" evidence="2">
    <location>
        <begin position="121"/>
        <end position="142"/>
    </location>
</feature>
<evidence type="ECO:0000313" key="4">
    <source>
        <dbReference type="Proteomes" id="UP001530400"/>
    </source>
</evidence>
<keyword evidence="1" id="KW-0175">Coiled coil</keyword>
<gene>
    <name evidence="3" type="ORF">ACHAWO_013608</name>
</gene>
<dbReference type="EMBL" id="JALLPJ020000470">
    <property type="protein sequence ID" value="KAL3791177.1"/>
    <property type="molecule type" value="Genomic_DNA"/>
</dbReference>
<dbReference type="InterPro" id="IPR036034">
    <property type="entry name" value="PDZ_sf"/>
</dbReference>
<feature type="coiled-coil region" evidence="1">
    <location>
        <begin position="229"/>
        <end position="274"/>
    </location>
</feature>
<feature type="region of interest" description="Disordered" evidence="2">
    <location>
        <begin position="923"/>
        <end position="946"/>
    </location>
</feature>
<comment type="caution">
    <text evidence="3">The sequence shown here is derived from an EMBL/GenBank/DDBJ whole genome shotgun (WGS) entry which is preliminary data.</text>
</comment>
<name>A0ABD3PTM5_9STRA</name>
<dbReference type="AlphaFoldDB" id="A0ABD3PTM5"/>
<proteinExistence type="predicted"/>
<feature type="region of interest" description="Disordered" evidence="2">
    <location>
        <begin position="798"/>
        <end position="834"/>
    </location>
</feature>
<protein>
    <recommendedName>
        <fullName evidence="5">PDZ domain-containing protein</fullName>
    </recommendedName>
</protein>
<evidence type="ECO:0000256" key="1">
    <source>
        <dbReference type="SAM" id="Coils"/>
    </source>
</evidence>
<reference evidence="3 4" key="1">
    <citation type="submission" date="2024-10" db="EMBL/GenBank/DDBJ databases">
        <title>Updated reference genomes for cyclostephanoid diatoms.</title>
        <authorList>
            <person name="Roberts W.R."/>
            <person name="Alverson A.J."/>
        </authorList>
    </citation>
    <scope>NUCLEOTIDE SEQUENCE [LARGE SCALE GENOMIC DNA]</scope>
    <source>
        <strain evidence="3 4">AJA010-31</strain>
    </source>
</reference>
<keyword evidence="4" id="KW-1185">Reference proteome</keyword>
<evidence type="ECO:0008006" key="5">
    <source>
        <dbReference type="Google" id="ProtNLM"/>
    </source>
</evidence>
<organism evidence="3 4">
    <name type="scientific">Cyclotella atomus</name>
    <dbReference type="NCBI Taxonomy" id="382360"/>
    <lineage>
        <taxon>Eukaryota</taxon>
        <taxon>Sar</taxon>
        <taxon>Stramenopiles</taxon>
        <taxon>Ochrophyta</taxon>
        <taxon>Bacillariophyta</taxon>
        <taxon>Coscinodiscophyceae</taxon>
        <taxon>Thalassiosirophycidae</taxon>
        <taxon>Stephanodiscales</taxon>
        <taxon>Stephanodiscaceae</taxon>
        <taxon>Cyclotella</taxon>
    </lineage>
</organism>
<feature type="region of interest" description="Disordered" evidence="2">
    <location>
        <begin position="121"/>
        <end position="166"/>
    </location>
</feature>
<dbReference type="Proteomes" id="UP001530400">
    <property type="component" value="Unassembled WGS sequence"/>
</dbReference>
<feature type="region of interest" description="Disordered" evidence="2">
    <location>
        <begin position="473"/>
        <end position="514"/>
    </location>
</feature>
<evidence type="ECO:0000256" key="2">
    <source>
        <dbReference type="SAM" id="MobiDB-lite"/>
    </source>
</evidence>
<feature type="compositionally biased region" description="Polar residues" evidence="2">
    <location>
        <begin position="807"/>
        <end position="830"/>
    </location>
</feature>
<dbReference type="SUPFAM" id="SSF50156">
    <property type="entry name" value="PDZ domain-like"/>
    <property type="match status" value="1"/>
</dbReference>
<accession>A0ABD3PTM5</accession>
<feature type="compositionally biased region" description="Basic and acidic residues" evidence="2">
    <location>
        <begin position="698"/>
        <end position="709"/>
    </location>
</feature>
<feature type="region of interest" description="Disordered" evidence="2">
    <location>
        <begin position="688"/>
        <end position="709"/>
    </location>
</feature>
<feature type="compositionally biased region" description="Basic and acidic residues" evidence="2">
    <location>
        <begin position="473"/>
        <end position="490"/>
    </location>
</feature>